<dbReference type="Proteomes" id="UP000614601">
    <property type="component" value="Unassembled WGS sequence"/>
</dbReference>
<gene>
    <name evidence="2" type="ORF">BOKJ2_LOCUS8920</name>
</gene>
<evidence type="ECO:0000313" key="2">
    <source>
        <dbReference type="EMBL" id="CAD5220390.1"/>
    </source>
</evidence>
<dbReference type="Pfam" id="PF00651">
    <property type="entry name" value="BTB"/>
    <property type="match status" value="1"/>
</dbReference>
<dbReference type="InterPro" id="IPR011333">
    <property type="entry name" value="SKP1/BTB/POZ_sf"/>
</dbReference>
<evidence type="ECO:0000313" key="3">
    <source>
        <dbReference type="Proteomes" id="UP000614601"/>
    </source>
</evidence>
<dbReference type="EMBL" id="CAJFDH010000004">
    <property type="protein sequence ID" value="CAD5220390.1"/>
    <property type="molecule type" value="Genomic_DNA"/>
</dbReference>
<sequence>MNMNMDCGYDDFAYPTRTRRDRVVVNNQIFYVNLGYLAEFSEFFAEHIEDNEIVVDGVDAFEFLELLRVLFNCPKKKSINCSNLLAVVNAACFFGVANVLKRCDEVLQFCLNSLSHTDLMQLTRTISRYDRDNASLSLLVDKIANFNEQELQTLPFSKIPGDVVADVYTVRQLTHERQKRQKRKSFWTTENFCCFF</sequence>
<dbReference type="SUPFAM" id="SSF54695">
    <property type="entry name" value="POZ domain"/>
    <property type="match status" value="1"/>
</dbReference>
<dbReference type="EMBL" id="CAJFCW020000004">
    <property type="protein sequence ID" value="CAG9113621.1"/>
    <property type="molecule type" value="Genomic_DNA"/>
</dbReference>
<accession>A0A811KX33</accession>
<protein>
    <recommendedName>
        <fullName evidence="1">BTB domain-containing protein</fullName>
    </recommendedName>
</protein>
<keyword evidence="3" id="KW-1185">Reference proteome</keyword>
<reference evidence="2" key="1">
    <citation type="submission" date="2020-09" db="EMBL/GenBank/DDBJ databases">
        <authorList>
            <person name="Kikuchi T."/>
        </authorList>
    </citation>
    <scope>NUCLEOTIDE SEQUENCE</scope>
    <source>
        <strain evidence="2">SH1</strain>
    </source>
</reference>
<dbReference type="Proteomes" id="UP000783686">
    <property type="component" value="Unassembled WGS sequence"/>
</dbReference>
<comment type="caution">
    <text evidence="2">The sequence shown here is derived from an EMBL/GenBank/DDBJ whole genome shotgun (WGS) entry which is preliminary data.</text>
</comment>
<dbReference type="Gene3D" id="3.30.710.10">
    <property type="entry name" value="Potassium Channel Kv1.1, Chain A"/>
    <property type="match status" value="1"/>
</dbReference>
<evidence type="ECO:0000259" key="1">
    <source>
        <dbReference type="Pfam" id="PF00651"/>
    </source>
</evidence>
<proteinExistence type="predicted"/>
<dbReference type="OrthoDB" id="5813706at2759"/>
<dbReference type="InterPro" id="IPR000210">
    <property type="entry name" value="BTB/POZ_dom"/>
</dbReference>
<dbReference type="AlphaFoldDB" id="A0A811KX33"/>
<organism evidence="2 3">
    <name type="scientific">Bursaphelenchus okinawaensis</name>
    <dbReference type="NCBI Taxonomy" id="465554"/>
    <lineage>
        <taxon>Eukaryota</taxon>
        <taxon>Metazoa</taxon>
        <taxon>Ecdysozoa</taxon>
        <taxon>Nematoda</taxon>
        <taxon>Chromadorea</taxon>
        <taxon>Rhabditida</taxon>
        <taxon>Tylenchina</taxon>
        <taxon>Tylenchomorpha</taxon>
        <taxon>Aphelenchoidea</taxon>
        <taxon>Aphelenchoididae</taxon>
        <taxon>Bursaphelenchus</taxon>
    </lineage>
</organism>
<feature type="domain" description="BTB" evidence="1">
    <location>
        <begin position="23"/>
        <end position="108"/>
    </location>
</feature>
<name>A0A811KX33_9BILA</name>